<accession>A0A8R7URI5</accession>
<dbReference type="Gramene" id="TuG1812G0600002034.01.T02">
    <property type="protein sequence ID" value="TuG1812G0600002034.01.T02"/>
    <property type="gene ID" value="TuG1812G0600002034.01"/>
</dbReference>
<feature type="region of interest" description="Disordered" evidence="1">
    <location>
        <begin position="1"/>
        <end position="25"/>
    </location>
</feature>
<feature type="compositionally biased region" description="Basic residues" evidence="1">
    <location>
        <begin position="1"/>
        <end position="16"/>
    </location>
</feature>
<gene>
    <name evidence="2" type="primary">LOC125512784</name>
</gene>
<dbReference type="Proteomes" id="UP000015106">
    <property type="component" value="Chromosome 6"/>
</dbReference>
<dbReference type="AlphaFoldDB" id="A0A8R7URI5"/>
<sequence length="152" mass="17038">MLHISSLRRRQRQRRHRTDDPAARTTSLACGVVPFPLSCGSNSEAPWAVQDPGELGRTTAFSGVPLQRRRYYRQSRRRCMQGTWRQDNGLKLWAPAAGSTGGISKRRPASALLRVVIWCAEHTSGLQRQGTRRCFDASKCSSNRAGRISMAR</sequence>
<proteinExistence type="predicted"/>
<reference evidence="3" key="1">
    <citation type="journal article" date="2013" name="Nature">
        <title>Draft genome of the wheat A-genome progenitor Triticum urartu.</title>
        <authorList>
            <person name="Ling H.Q."/>
            <person name="Zhao S."/>
            <person name="Liu D."/>
            <person name="Wang J."/>
            <person name="Sun H."/>
            <person name="Zhang C."/>
            <person name="Fan H."/>
            <person name="Li D."/>
            <person name="Dong L."/>
            <person name="Tao Y."/>
            <person name="Gao C."/>
            <person name="Wu H."/>
            <person name="Li Y."/>
            <person name="Cui Y."/>
            <person name="Guo X."/>
            <person name="Zheng S."/>
            <person name="Wang B."/>
            <person name="Yu K."/>
            <person name="Liang Q."/>
            <person name="Yang W."/>
            <person name="Lou X."/>
            <person name="Chen J."/>
            <person name="Feng M."/>
            <person name="Jian J."/>
            <person name="Zhang X."/>
            <person name="Luo G."/>
            <person name="Jiang Y."/>
            <person name="Liu J."/>
            <person name="Wang Z."/>
            <person name="Sha Y."/>
            <person name="Zhang B."/>
            <person name="Wu H."/>
            <person name="Tang D."/>
            <person name="Shen Q."/>
            <person name="Xue P."/>
            <person name="Zou S."/>
            <person name="Wang X."/>
            <person name="Liu X."/>
            <person name="Wang F."/>
            <person name="Yang Y."/>
            <person name="An X."/>
            <person name="Dong Z."/>
            <person name="Zhang K."/>
            <person name="Zhang X."/>
            <person name="Luo M.C."/>
            <person name="Dvorak J."/>
            <person name="Tong Y."/>
            <person name="Wang J."/>
            <person name="Yang H."/>
            <person name="Li Z."/>
            <person name="Wang D."/>
            <person name="Zhang A."/>
            <person name="Wang J."/>
        </authorList>
    </citation>
    <scope>NUCLEOTIDE SEQUENCE</scope>
    <source>
        <strain evidence="3">cv. G1812</strain>
    </source>
</reference>
<name>A0A8R7URI5_TRIUA</name>
<organism evidence="2 3">
    <name type="scientific">Triticum urartu</name>
    <name type="common">Red wild einkorn</name>
    <name type="synonym">Crithodium urartu</name>
    <dbReference type="NCBI Taxonomy" id="4572"/>
    <lineage>
        <taxon>Eukaryota</taxon>
        <taxon>Viridiplantae</taxon>
        <taxon>Streptophyta</taxon>
        <taxon>Embryophyta</taxon>
        <taxon>Tracheophyta</taxon>
        <taxon>Spermatophyta</taxon>
        <taxon>Magnoliopsida</taxon>
        <taxon>Liliopsida</taxon>
        <taxon>Poales</taxon>
        <taxon>Poaceae</taxon>
        <taxon>BOP clade</taxon>
        <taxon>Pooideae</taxon>
        <taxon>Triticodae</taxon>
        <taxon>Triticeae</taxon>
        <taxon>Triticinae</taxon>
        <taxon>Triticum</taxon>
    </lineage>
</organism>
<reference evidence="2" key="3">
    <citation type="submission" date="2022-06" db="UniProtKB">
        <authorList>
            <consortium name="EnsemblPlants"/>
        </authorList>
    </citation>
    <scope>IDENTIFICATION</scope>
</reference>
<keyword evidence="3" id="KW-1185">Reference proteome</keyword>
<protein>
    <submittedName>
        <fullName evidence="2">Uncharacterized protein</fullName>
    </submittedName>
</protein>
<dbReference type="EnsemblPlants" id="TuG1812G0600002034.01.T02">
    <property type="protein sequence ID" value="TuG1812G0600002034.01.T02"/>
    <property type="gene ID" value="TuG1812G0600002034.01"/>
</dbReference>
<evidence type="ECO:0000256" key="1">
    <source>
        <dbReference type="SAM" id="MobiDB-lite"/>
    </source>
</evidence>
<reference evidence="2" key="2">
    <citation type="submission" date="2018-03" db="EMBL/GenBank/DDBJ databases">
        <title>The Triticum urartu genome reveals the dynamic nature of wheat genome evolution.</title>
        <authorList>
            <person name="Ling H."/>
            <person name="Ma B."/>
            <person name="Shi X."/>
            <person name="Liu H."/>
            <person name="Dong L."/>
            <person name="Sun H."/>
            <person name="Cao Y."/>
            <person name="Gao Q."/>
            <person name="Zheng S."/>
            <person name="Li Y."/>
            <person name="Yu Y."/>
            <person name="Du H."/>
            <person name="Qi M."/>
            <person name="Li Y."/>
            <person name="Yu H."/>
            <person name="Cui Y."/>
            <person name="Wang N."/>
            <person name="Chen C."/>
            <person name="Wu H."/>
            <person name="Zhao Y."/>
            <person name="Zhang J."/>
            <person name="Li Y."/>
            <person name="Zhou W."/>
            <person name="Zhang B."/>
            <person name="Hu W."/>
            <person name="Eijk M."/>
            <person name="Tang J."/>
            <person name="Witsenboer H."/>
            <person name="Zhao S."/>
            <person name="Li Z."/>
            <person name="Zhang A."/>
            <person name="Wang D."/>
            <person name="Liang C."/>
        </authorList>
    </citation>
    <scope>NUCLEOTIDE SEQUENCE [LARGE SCALE GENOMIC DNA]</scope>
    <source>
        <strain evidence="2">cv. G1812</strain>
    </source>
</reference>
<evidence type="ECO:0000313" key="2">
    <source>
        <dbReference type="EnsemblPlants" id="TuG1812G0600002034.01.T02"/>
    </source>
</evidence>
<evidence type="ECO:0000313" key="3">
    <source>
        <dbReference type="Proteomes" id="UP000015106"/>
    </source>
</evidence>